<comment type="caution">
    <text evidence="1">The sequence shown here is derived from an EMBL/GenBank/DDBJ whole genome shotgun (WGS) entry which is preliminary data.</text>
</comment>
<dbReference type="EMBL" id="MU277192">
    <property type="protein sequence ID" value="KAI0066689.1"/>
    <property type="molecule type" value="Genomic_DNA"/>
</dbReference>
<reference evidence="1" key="2">
    <citation type="journal article" date="2022" name="New Phytol.">
        <title>Evolutionary transition to the ectomycorrhizal habit in the genomes of a hyperdiverse lineage of mushroom-forming fungi.</title>
        <authorList>
            <person name="Looney B."/>
            <person name="Miyauchi S."/>
            <person name="Morin E."/>
            <person name="Drula E."/>
            <person name="Courty P.E."/>
            <person name="Kohler A."/>
            <person name="Kuo A."/>
            <person name="LaButti K."/>
            <person name="Pangilinan J."/>
            <person name="Lipzen A."/>
            <person name="Riley R."/>
            <person name="Andreopoulos W."/>
            <person name="He G."/>
            <person name="Johnson J."/>
            <person name="Nolan M."/>
            <person name="Tritt A."/>
            <person name="Barry K.W."/>
            <person name="Grigoriev I.V."/>
            <person name="Nagy L.G."/>
            <person name="Hibbett D."/>
            <person name="Henrissat B."/>
            <person name="Matheny P.B."/>
            <person name="Labbe J."/>
            <person name="Martin F.M."/>
        </authorList>
    </citation>
    <scope>NUCLEOTIDE SEQUENCE</scope>
    <source>
        <strain evidence="1">HHB10654</strain>
    </source>
</reference>
<evidence type="ECO:0000313" key="2">
    <source>
        <dbReference type="Proteomes" id="UP000814140"/>
    </source>
</evidence>
<keyword evidence="2" id="KW-1185">Reference proteome</keyword>
<sequence>MASENRALAGPLGECCTKFVQHTGEAKGVVEELAGAKMYVSYPPTKADKYERIIFYWPDVFGPFFINSQLIMDYFASKGYLVVAVDLFFGEPIQVRRTKPNFEIWSWIKPIRERADPLVPVWVDAVKERYGLPTTKYATVGYCFGGRDVMTLAATEWLTVAAFGHPSMIDESHFKALKSPLLMACAEIDETFSRESRHRAEEILVENKADYHIQVFSKVAHGFALRGNMDVPLERWAKEQSASSIIEWFDRFCK</sequence>
<proteinExistence type="predicted"/>
<organism evidence="1 2">
    <name type="scientific">Artomyces pyxidatus</name>
    <dbReference type="NCBI Taxonomy" id="48021"/>
    <lineage>
        <taxon>Eukaryota</taxon>
        <taxon>Fungi</taxon>
        <taxon>Dikarya</taxon>
        <taxon>Basidiomycota</taxon>
        <taxon>Agaricomycotina</taxon>
        <taxon>Agaricomycetes</taxon>
        <taxon>Russulales</taxon>
        <taxon>Auriscalpiaceae</taxon>
        <taxon>Artomyces</taxon>
    </lineage>
</organism>
<protein>
    <submittedName>
        <fullName evidence="1">Alpha/beta-hydrolase</fullName>
    </submittedName>
</protein>
<reference evidence="1" key="1">
    <citation type="submission" date="2021-03" db="EMBL/GenBank/DDBJ databases">
        <authorList>
            <consortium name="DOE Joint Genome Institute"/>
            <person name="Ahrendt S."/>
            <person name="Looney B.P."/>
            <person name="Miyauchi S."/>
            <person name="Morin E."/>
            <person name="Drula E."/>
            <person name="Courty P.E."/>
            <person name="Chicoki N."/>
            <person name="Fauchery L."/>
            <person name="Kohler A."/>
            <person name="Kuo A."/>
            <person name="Labutti K."/>
            <person name="Pangilinan J."/>
            <person name="Lipzen A."/>
            <person name="Riley R."/>
            <person name="Andreopoulos W."/>
            <person name="He G."/>
            <person name="Johnson J."/>
            <person name="Barry K.W."/>
            <person name="Grigoriev I.V."/>
            <person name="Nagy L."/>
            <person name="Hibbett D."/>
            <person name="Henrissat B."/>
            <person name="Matheny P.B."/>
            <person name="Labbe J."/>
            <person name="Martin F."/>
        </authorList>
    </citation>
    <scope>NUCLEOTIDE SEQUENCE</scope>
    <source>
        <strain evidence="1">HHB10654</strain>
    </source>
</reference>
<evidence type="ECO:0000313" key="1">
    <source>
        <dbReference type="EMBL" id="KAI0066689.1"/>
    </source>
</evidence>
<name>A0ACB8TE26_9AGAM</name>
<dbReference type="Proteomes" id="UP000814140">
    <property type="component" value="Unassembled WGS sequence"/>
</dbReference>
<gene>
    <name evidence="1" type="ORF">BV25DRAFT_1912729</name>
</gene>
<accession>A0ACB8TE26</accession>